<keyword evidence="11" id="KW-1133">Transmembrane helix</keyword>
<dbReference type="SUPFAM" id="SSF103506">
    <property type="entry name" value="Mitochondrial carrier"/>
    <property type="match status" value="1"/>
</dbReference>
<evidence type="ECO:0000256" key="9">
    <source>
        <dbReference type="ARBA" id="ARBA00022801"/>
    </source>
</evidence>
<name>A0AAN6D755_9ASCO</name>
<gene>
    <name evidence="16" type="ORF">KL933_002285</name>
</gene>
<evidence type="ECO:0000256" key="5">
    <source>
        <dbReference type="ARBA" id="ARBA00013044"/>
    </source>
</evidence>
<dbReference type="GO" id="GO:0004439">
    <property type="term" value="F:phosphatidylinositol-4,5-bisphosphate 5-phosphatase activity"/>
    <property type="evidence" value="ECO:0007669"/>
    <property type="project" value="UniProtKB-EC"/>
</dbReference>
<dbReference type="GO" id="GO:0046856">
    <property type="term" value="P:phosphatidylinositol dephosphorylation"/>
    <property type="evidence" value="ECO:0007669"/>
    <property type="project" value="InterPro"/>
</dbReference>
<evidence type="ECO:0000313" key="17">
    <source>
        <dbReference type="Proteomes" id="UP000738402"/>
    </source>
</evidence>
<evidence type="ECO:0000256" key="13">
    <source>
        <dbReference type="PROSITE-ProRule" id="PRU00282"/>
    </source>
</evidence>
<keyword evidence="9" id="KW-0378">Hydrolase</keyword>
<comment type="caution">
    <text evidence="16">The sequence shown here is derived from an EMBL/GenBank/DDBJ whole genome shotgun (WGS) entry which is preliminary data.</text>
</comment>
<dbReference type="InterPro" id="IPR036691">
    <property type="entry name" value="Endo/exonu/phosph_ase_sf"/>
</dbReference>
<keyword evidence="10" id="KW-0653">Protein transport</keyword>
<dbReference type="GO" id="GO:0043813">
    <property type="term" value="F:phosphatidylinositol-3,5-bisphosphate 5-phosphatase activity"/>
    <property type="evidence" value="ECO:0007669"/>
    <property type="project" value="TreeGrafter"/>
</dbReference>
<dbReference type="SUPFAM" id="SSF56219">
    <property type="entry name" value="DNase I-like"/>
    <property type="match status" value="1"/>
</dbReference>
<evidence type="ECO:0000256" key="14">
    <source>
        <dbReference type="SAM" id="MobiDB-lite"/>
    </source>
</evidence>
<organism evidence="16 17">
    <name type="scientific">Ogataea haglerorum</name>
    <dbReference type="NCBI Taxonomy" id="1937702"/>
    <lineage>
        <taxon>Eukaryota</taxon>
        <taxon>Fungi</taxon>
        <taxon>Dikarya</taxon>
        <taxon>Ascomycota</taxon>
        <taxon>Saccharomycotina</taxon>
        <taxon>Pichiomycetes</taxon>
        <taxon>Pichiales</taxon>
        <taxon>Pichiaceae</taxon>
        <taxon>Ogataea</taxon>
    </lineage>
</organism>
<feature type="repeat" description="Solcar" evidence="13">
    <location>
        <begin position="132"/>
        <end position="219"/>
    </location>
</feature>
<dbReference type="Pfam" id="PF22669">
    <property type="entry name" value="Exo_endo_phos2"/>
    <property type="match status" value="1"/>
</dbReference>
<dbReference type="Pfam" id="PF00153">
    <property type="entry name" value="Mito_carr"/>
    <property type="match status" value="3"/>
</dbReference>
<evidence type="ECO:0000313" key="16">
    <source>
        <dbReference type="EMBL" id="KAG7728159.1"/>
    </source>
</evidence>
<evidence type="ECO:0000256" key="11">
    <source>
        <dbReference type="ARBA" id="ARBA00022989"/>
    </source>
</evidence>
<keyword evidence="6" id="KW-0813">Transport</keyword>
<dbReference type="Gene3D" id="1.50.40.10">
    <property type="entry name" value="Mitochondrial carrier domain"/>
    <property type="match status" value="1"/>
</dbReference>
<dbReference type="InterPro" id="IPR018108">
    <property type="entry name" value="MCP_transmembrane"/>
</dbReference>
<dbReference type="InterPro" id="IPR002013">
    <property type="entry name" value="SAC_dom"/>
</dbReference>
<dbReference type="FunFam" id="3.60.10.10:FF:000029">
    <property type="entry name" value="Inositol polyphosphate 5-phosphatase"/>
    <property type="match status" value="1"/>
</dbReference>
<evidence type="ECO:0000256" key="3">
    <source>
        <dbReference type="ARBA" id="ARBA00008943"/>
    </source>
</evidence>
<evidence type="ECO:0000256" key="12">
    <source>
        <dbReference type="ARBA" id="ARBA00023136"/>
    </source>
</evidence>
<feature type="region of interest" description="Disordered" evidence="14">
    <location>
        <begin position="1184"/>
        <end position="1367"/>
    </location>
</feature>
<evidence type="ECO:0000256" key="1">
    <source>
        <dbReference type="ARBA" id="ARBA00004141"/>
    </source>
</evidence>
<evidence type="ECO:0000256" key="10">
    <source>
        <dbReference type="ARBA" id="ARBA00022927"/>
    </source>
</evidence>
<dbReference type="EMBL" id="JAHLUH010000005">
    <property type="protein sequence ID" value="KAG7728159.1"/>
    <property type="molecule type" value="Genomic_DNA"/>
</dbReference>
<comment type="subcellular location">
    <subcellularLocation>
        <location evidence="2">Cytoplasm</location>
    </subcellularLocation>
    <subcellularLocation>
        <location evidence="1">Membrane</location>
        <topology evidence="1">Multi-pass membrane protein</topology>
    </subcellularLocation>
</comment>
<comment type="similarity">
    <text evidence="3">Belongs to the synaptojanin family.</text>
</comment>
<dbReference type="Pfam" id="PF02383">
    <property type="entry name" value="Syja_N"/>
    <property type="match status" value="1"/>
</dbReference>
<protein>
    <recommendedName>
        <fullName evidence="5">phosphoinositide 5-phosphatase</fullName>
        <ecNumber evidence="5">3.1.3.36</ecNumber>
    </recommendedName>
</protein>
<evidence type="ECO:0000256" key="6">
    <source>
        <dbReference type="ARBA" id="ARBA00022448"/>
    </source>
</evidence>
<dbReference type="PANTHER" id="PTHR11200:SF257">
    <property type="entry name" value="PHOSPHOINOSITIDE 5-PHOSPHATASE"/>
    <property type="match status" value="1"/>
</dbReference>
<dbReference type="GO" id="GO:0005737">
    <property type="term" value="C:cytoplasm"/>
    <property type="evidence" value="ECO:0007669"/>
    <property type="project" value="UniProtKB-SubCell"/>
</dbReference>
<evidence type="ECO:0000259" key="15">
    <source>
        <dbReference type="PROSITE" id="PS50275"/>
    </source>
</evidence>
<dbReference type="PROSITE" id="PS50920">
    <property type="entry name" value="SOLCAR"/>
    <property type="match status" value="2"/>
</dbReference>
<dbReference type="PANTHER" id="PTHR11200">
    <property type="entry name" value="INOSITOL 5-PHOSPHATASE"/>
    <property type="match status" value="1"/>
</dbReference>
<keyword evidence="8 13" id="KW-0812">Transmembrane</keyword>
<dbReference type="InterPro" id="IPR000300">
    <property type="entry name" value="IPPc"/>
</dbReference>
<keyword evidence="7" id="KW-0963">Cytoplasm</keyword>
<feature type="compositionally biased region" description="Low complexity" evidence="14">
    <location>
        <begin position="1299"/>
        <end position="1310"/>
    </location>
</feature>
<dbReference type="Gene3D" id="3.60.10.10">
    <property type="entry name" value="Endonuclease/exonuclease/phosphatase"/>
    <property type="match status" value="1"/>
</dbReference>
<evidence type="ECO:0000256" key="7">
    <source>
        <dbReference type="ARBA" id="ARBA00022490"/>
    </source>
</evidence>
<dbReference type="GO" id="GO:0016020">
    <property type="term" value="C:membrane"/>
    <property type="evidence" value="ECO:0007669"/>
    <property type="project" value="UniProtKB-SubCell"/>
</dbReference>
<dbReference type="InterPro" id="IPR046985">
    <property type="entry name" value="IP5"/>
</dbReference>
<sequence length="1367" mass="153534">MSDRSINLVDDVKEPRLLTSRSIETVSGLTAGFIATLISHPLDFFKLRLQLDTTTKSQLESFRAIRNKLLEDSRTNGKLEQSQLVRNLYRGVGPNLLGSTTAWGLYFSFYREYKNMFFSMYVGGPGDADRSLSSSQYLLCAFAAGWTTSFFTNPIWVIKTRMISTSRTTPGAYMSIVDGFKQIYRHEGVFGFYKGLSPALLSVSQGALQFSIYDTMKRHILTTSSHMSAAQYLYASAVSKMVSTVVFYPLQVVRSRLQINRGRYEHEMGSPGHLYMMATSCASAKIIRADFLFKVESSVSCTMRILISTKTQRTLALASETHVLLFRYIPATGKCAIELVAKDQFHHRSFRSLSRHKPLGFLGLIEMNGNVFLAVITGKVDVASPTDGEVINKIMDVEFHCLTRDTWDFLELNANGFPVEADSESQPGGYPSKYEQHPCYELRKLLTDGSFFYSTDFDLTSTLQTRGVNASHSLSMDRYHLDYMWNAFMMEEVIKFRNNLDEAPKRVLDENRYLTTVIRGFAETLRASVGGRRARLTIISKQSWKRAGTRFNVRGVDDDGNVANFVETELIYNDESHVFAYTQIRGSIPVFWEQDTALISPKVQVTRSFEATQPVFEKHFENLNGKYGPVHIVNLLSSTKSSEVELNREYKRHFKALSKNKPDSVYFTNFDFHQETAKTYAHATKILSDLQLALDKFGFYCYNKATGEVLLEQDGVFRVNCLDCLDRTNVVQQVISMAALEEFVKAFRKGDIYDLNLKHSTLWADHGDQISQIYTGTNALKSSFSRSGKMGLAGALSDATKSISRIYINNFVDKGRQAVTDTLLGKNSGQIPVLIFDPITDYVNEECKRYESRFVSHEDITIYVGSYNLAGNTIAGDLTSWLFPSQVGGRSFSPDIVIVGFQEVVELNASNILKNDSSPSQYWQTAIERQLNDGGSSKYVMLRAEYMSSVLLLLYVKADAVSKITQVEGKSKKTGLGGMTANKGSAAIRFNYGSTSFCFFNSHLAAGTTNIDERYNDFITTWNAIRFSRNRQIKHHDNIIWLGDLNYRISKANDDVRALLSSNNLETLLEYDQLRIELKRRAEMKGFKEMPIKFIPTYKFDKGTTNYDTSEKQRVPSWTDRILYKGTSISQLDYDAVVDLVFSDHKPIYGVFSSRVKLVDQKTKSEILNKLYIQYRSSAVKSDPLMDLNESDDDVDEAESKSFASSNWSTASAPTLVDLSGDSPSTAPRLPRRSPPQSQENPLTTPQRRRVPPPFDPSESTAMLVPGLSSSLHSTVRPKPSSADTEHRYSLEAMRPTRSATSSPGPVGSSAPPPPPPRKVHTSEQSAALPRPEKVTPIVPSKPKSLKGASADSLTEKWAPMQPNRKV</sequence>
<dbReference type="InterPro" id="IPR023395">
    <property type="entry name" value="MCP_dom_sf"/>
</dbReference>
<feature type="domain" description="SAC" evidence="15">
    <location>
        <begin position="442"/>
        <end position="776"/>
    </location>
</feature>
<evidence type="ECO:0000256" key="2">
    <source>
        <dbReference type="ARBA" id="ARBA00004496"/>
    </source>
</evidence>
<proteinExistence type="inferred from homology"/>
<evidence type="ECO:0000256" key="4">
    <source>
        <dbReference type="ARBA" id="ARBA00009678"/>
    </source>
</evidence>
<keyword evidence="12 13" id="KW-0472">Membrane</keyword>
<dbReference type="EC" id="3.1.3.36" evidence="5"/>
<comment type="similarity">
    <text evidence="4">In the central section; belongs to the inositol 1,4,5-trisphosphate 5-phosphatase family.</text>
</comment>
<feature type="compositionally biased region" description="Polar residues" evidence="14">
    <location>
        <begin position="1202"/>
        <end position="1213"/>
    </location>
</feature>
<feature type="repeat" description="Solcar" evidence="13">
    <location>
        <begin position="19"/>
        <end position="116"/>
    </location>
</feature>
<dbReference type="GO" id="GO:0015031">
    <property type="term" value="P:protein transport"/>
    <property type="evidence" value="ECO:0007669"/>
    <property type="project" value="UniProtKB-KW"/>
</dbReference>
<evidence type="ECO:0000256" key="8">
    <source>
        <dbReference type="ARBA" id="ARBA00022692"/>
    </source>
</evidence>
<reference evidence="16" key="1">
    <citation type="journal article" date="2021" name="G3 (Bethesda)">
        <title>Genomic diversity, chromosomal rearrangements, and interspecies hybridization in the ogataea polymorpha species complex.</title>
        <authorList>
            <person name="Hanson S.J."/>
            <person name="Cinneide E.O."/>
            <person name="Salzberg L.I."/>
            <person name="Wolfe K.H."/>
            <person name="McGowan J."/>
            <person name="Fitzpatrick D.A."/>
            <person name="Matlin K."/>
        </authorList>
    </citation>
    <scope>NUCLEOTIDE SEQUENCE</scope>
    <source>
        <strain evidence="16">83-405-1</strain>
    </source>
</reference>
<accession>A0AAN6D755</accession>
<dbReference type="PROSITE" id="PS50275">
    <property type="entry name" value="SAC"/>
    <property type="match status" value="1"/>
</dbReference>
<dbReference type="SMART" id="SM00128">
    <property type="entry name" value="IPPc"/>
    <property type="match status" value="1"/>
</dbReference>
<dbReference type="Proteomes" id="UP000738402">
    <property type="component" value="Unassembled WGS sequence"/>
</dbReference>